<organism evidence="1 2">
    <name type="scientific">Luteolibacter soli</name>
    <dbReference type="NCBI Taxonomy" id="3135280"/>
    <lineage>
        <taxon>Bacteria</taxon>
        <taxon>Pseudomonadati</taxon>
        <taxon>Verrucomicrobiota</taxon>
        <taxon>Verrucomicrobiia</taxon>
        <taxon>Verrucomicrobiales</taxon>
        <taxon>Verrucomicrobiaceae</taxon>
        <taxon>Luteolibacter</taxon>
    </lineage>
</organism>
<accession>A0ABU9AV28</accession>
<evidence type="ECO:0000313" key="2">
    <source>
        <dbReference type="Proteomes" id="UP001371305"/>
    </source>
</evidence>
<dbReference type="Proteomes" id="UP001371305">
    <property type="component" value="Unassembled WGS sequence"/>
</dbReference>
<keyword evidence="2" id="KW-1185">Reference proteome</keyword>
<gene>
    <name evidence="1" type="ORF">WKV53_12080</name>
</gene>
<comment type="caution">
    <text evidence="1">The sequence shown here is derived from an EMBL/GenBank/DDBJ whole genome shotgun (WGS) entry which is preliminary data.</text>
</comment>
<protein>
    <recommendedName>
        <fullName evidence="3">Tetratricopeptide repeat protein</fullName>
    </recommendedName>
</protein>
<proteinExistence type="predicted"/>
<sequence>MPQNADAIAEFLEAEKLEGRTYPVGTTMFWQTWAKVDAEGALAYLRGHGDQGQTEMWNLMKAWAYFDPAEASKAFAGLGDSPLGRSALIGLSDGLAGSDPTAAVDFAARLPEEFQGTAARQIAGFVVRESGIGEAQAWFDALPAKPEVFQKEAIGLLLESMCRRSEAGGVEKFVTQRLDESWSSNPALQSLAATMIANNGGSPWEYVSKAMEKYPNPENPLALASNMAAQNPESALDWVNLNPDHRATDAILAATARVYLQRGKSEAASALLDRIKDPALRDQAEAKQVVEKR</sequence>
<name>A0ABU9AV28_9BACT</name>
<reference evidence="1 2" key="1">
    <citation type="submission" date="2024-04" db="EMBL/GenBank/DDBJ databases">
        <title>Luteolibacter sp. isolated from soil.</title>
        <authorList>
            <person name="An J."/>
        </authorList>
    </citation>
    <scope>NUCLEOTIDE SEQUENCE [LARGE SCALE GENOMIC DNA]</scope>
    <source>
        <strain evidence="1 2">Y139</strain>
    </source>
</reference>
<evidence type="ECO:0000313" key="1">
    <source>
        <dbReference type="EMBL" id="MEK7951245.1"/>
    </source>
</evidence>
<dbReference type="RefSeq" id="WP_341404847.1">
    <property type="nucleotide sequence ID" value="NZ_JBBUKT010000004.1"/>
</dbReference>
<evidence type="ECO:0008006" key="3">
    <source>
        <dbReference type="Google" id="ProtNLM"/>
    </source>
</evidence>
<dbReference type="EMBL" id="JBBUKT010000004">
    <property type="protein sequence ID" value="MEK7951245.1"/>
    <property type="molecule type" value="Genomic_DNA"/>
</dbReference>